<reference evidence="2" key="1">
    <citation type="submission" date="2014-05" db="EMBL/GenBank/DDBJ databases">
        <authorList>
            <person name="Chronopoulou M."/>
        </authorList>
    </citation>
    <scope>NUCLEOTIDE SEQUENCE</scope>
    <source>
        <tissue evidence="2">Whole organism</tissue>
    </source>
</reference>
<dbReference type="EMBL" id="HACA01027820">
    <property type="protein sequence ID" value="CDW45181.1"/>
    <property type="molecule type" value="Transcribed_RNA"/>
</dbReference>
<evidence type="ECO:0000313" key="2">
    <source>
        <dbReference type="EMBL" id="CDW45181.1"/>
    </source>
</evidence>
<proteinExistence type="predicted"/>
<name>A0A0K2V5G8_LEPSM</name>
<feature type="region of interest" description="Disordered" evidence="1">
    <location>
        <begin position="1"/>
        <end position="23"/>
    </location>
</feature>
<accession>A0A0K2V5G8</accession>
<dbReference type="AlphaFoldDB" id="A0A0K2V5G8"/>
<protein>
    <submittedName>
        <fullName evidence="2">Uncharacterized protein</fullName>
    </submittedName>
</protein>
<evidence type="ECO:0000256" key="1">
    <source>
        <dbReference type="SAM" id="MobiDB-lite"/>
    </source>
</evidence>
<organism evidence="2">
    <name type="scientific">Lepeophtheirus salmonis</name>
    <name type="common">Salmon louse</name>
    <name type="synonym">Caligus salmonis</name>
    <dbReference type="NCBI Taxonomy" id="72036"/>
    <lineage>
        <taxon>Eukaryota</taxon>
        <taxon>Metazoa</taxon>
        <taxon>Ecdysozoa</taxon>
        <taxon>Arthropoda</taxon>
        <taxon>Crustacea</taxon>
        <taxon>Multicrustacea</taxon>
        <taxon>Hexanauplia</taxon>
        <taxon>Copepoda</taxon>
        <taxon>Siphonostomatoida</taxon>
        <taxon>Caligidae</taxon>
        <taxon>Lepeophtheirus</taxon>
    </lineage>
</organism>
<sequence length="23" mass="2449">MPAMSVNKTLRISKPLSTSTGTQ</sequence>